<gene>
    <name evidence="3" type="ORF">PIB30_047857</name>
</gene>
<evidence type="ECO:0000313" key="4">
    <source>
        <dbReference type="Proteomes" id="UP001341840"/>
    </source>
</evidence>
<sequence>MDSATIKASTVVTDASAPPPPPPPPTPSNHRRPRVREVSSRFMSPAVSSTAPRPRHHHQQPEVDSSNSSDENHRPIENSEAGTPFPIGCNSISQCKGNSGNTTQRKQRVVKLFKKNNNNGVGRERDPSKSCSGRIGAGIGNGFGATPSRPATPSVVVPSRYRLTPQHRGNASVSAAAKLLQASGMSLKGNAGSGWPRMETNSVSGDASSVCSDDDCRSDSGVSCSTQSLPELCSEVDMLPTVSNRSVAEKAGSRSVLSSSISSNSGSSNGDLKLHASPFHQSVTWPSGCEKQTPSLSKLYGNQLSHVKSGGLSLPPVPPCAKPVAETRKGKKGSSHQEDVHSLRLMYNRYLQWRYANAKAVSTMKVQQRESERVLYSQAMKLSEMRDSVNRKRVELELLRRSKTLSTILDAQIPYLDEWSALEEEYSHSISEAIQALLNASVQIPLGGTVRVDVKEVGESLNSALKMMETIVLNIQRFMPKAEQTDVYISELARVVGGERAVIGECGDLLSKTYKSQIEECSLRGQLMQLYSTCHRKNDNNNKITEQEAAVDNSVAGNEPF</sequence>
<evidence type="ECO:0000256" key="1">
    <source>
        <dbReference type="ARBA" id="ARBA00010016"/>
    </source>
</evidence>
<dbReference type="PANTHER" id="PTHR31807:SF6">
    <property type="entry name" value="PROTEIN ENDOSPERM DEFECTIVE 1-RELATED"/>
    <property type="match status" value="1"/>
</dbReference>
<dbReference type="Proteomes" id="UP001341840">
    <property type="component" value="Unassembled WGS sequence"/>
</dbReference>
<proteinExistence type="inferred from homology"/>
<feature type="compositionally biased region" description="Polar residues" evidence="2">
    <location>
        <begin position="1"/>
        <end position="13"/>
    </location>
</feature>
<protein>
    <recommendedName>
        <fullName evidence="5">Protein ENDOSPERM DEFECTIVE 1</fullName>
    </recommendedName>
</protein>
<dbReference type="InterPro" id="IPR007573">
    <property type="entry name" value="QWRF"/>
</dbReference>
<reference evidence="3 4" key="1">
    <citation type="journal article" date="2023" name="Plants (Basel)">
        <title>Bridging the Gap: Combining Genomics and Transcriptomics Approaches to Understand Stylosanthes scabra, an Orphan Legume from the Brazilian Caatinga.</title>
        <authorList>
            <person name="Ferreira-Neto J.R.C."/>
            <person name="da Silva M.D."/>
            <person name="Binneck E."/>
            <person name="de Melo N.F."/>
            <person name="da Silva R.H."/>
            <person name="de Melo A.L.T.M."/>
            <person name="Pandolfi V."/>
            <person name="Bustamante F.O."/>
            <person name="Brasileiro-Vidal A.C."/>
            <person name="Benko-Iseppon A.M."/>
        </authorList>
    </citation>
    <scope>NUCLEOTIDE SEQUENCE [LARGE SCALE GENOMIC DNA]</scope>
    <source>
        <tissue evidence="3">Leaves</tissue>
    </source>
</reference>
<feature type="compositionally biased region" description="Polar residues" evidence="2">
    <location>
        <begin position="90"/>
        <end position="104"/>
    </location>
</feature>
<feature type="compositionally biased region" description="Basic residues" evidence="2">
    <location>
        <begin position="105"/>
        <end position="114"/>
    </location>
</feature>
<evidence type="ECO:0008006" key="5">
    <source>
        <dbReference type="Google" id="ProtNLM"/>
    </source>
</evidence>
<feature type="compositionally biased region" description="Low complexity" evidence="2">
    <location>
        <begin position="253"/>
        <end position="268"/>
    </location>
</feature>
<dbReference type="Pfam" id="PF04484">
    <property type="entry name" value="QWRF"/>
    <property type="match status" value="1"/>
</dbReference>
<evidence type="ECO:0000256" key="2">
    <source>
        <dbReference type="SAM" id="MobiDB-lite"/>
    </source>
</evidence>
<comment type="caution">
    <text evidence="3">The sequence shown here is derived from an EMBL/GenBank/DDBJ whole genome shotgun (WGS) entry which is preliminary data.</text>
</comment>
<comment type="similarity">
    <text evidence="1">Belongs to the QWRF family.</text>
</comment>
<name>A0ABU6UFK6_9FABA</name>
<keyword evidence="4" id="KW-1185">Reference proteome</keyword>
<organism evidence="3 4">
    <name type="scientific">Stylosanthes scabra</name>
    <dbReference type="NCBI Taxonomy" id="79078"/>
    <lineage>
        <taxon>Eukaryota</taxon>
        <taxon>Viridiplantae</taxon>
        <taxon>Streptophyta</taxon>
        <taxon>Embryophyta</taxon>
        <taxon>Tracheophyta</taxon>
        <taxon>Spermatophyta</taxon>
        <taxon>Magnoliopsida</taxon>
        <taxon>eudicotyledons</taxon>
        <taxon>Gunneridae</taxon>
        <taxon>Pentapetalae</taxon>
        <taxon>rosids</taxon>
        <taxon>fabids</taxon>
        <taxon>Fabales</taxon>
        <taxon>Fabaceae</taxon>
        <taxon>Papilionoideae</taxon>
        <taxon>50 kb inversion clade</taxon>
        <taxon>dalbergioids sensu lato</taxon>
        <taxon>Dalbergieae</taxon>
        <taxon>Pterocarpus clade</taxon>
        <taxon>Stylosanthes</taxon>
    </lineage>
</organism>
<dbReference type="EMBL" id="JASCZI010121138">
    <property type="protein sequence ID" value="MED6160057.1"/>
    <property type="molecule type" value="Genomic_DNA"/>
</dbReference>
<feature type="region of interest" description="Disordered" evidence="2">
    <location>
        <begin position="247"/>
        <end position="273"/>
    </location>
</feature>
<dbReference type="PANTHER" id="PTHR31807">
    <property type="entry name" value="AUGMIN FAMILY MEMBER"/>
    <property type="match status" value="1"/>
</dbReference>
<feature type="region of interest" description="Disordered" evidence="2">
    <location>
        <begin position="1"/>
        <end position="154"/>
    </location>
</feature>
<accession>A0ABU6UFK6</accession>
<feature type="compositionally biased region" description="Pro residues" evidence="2">
    <location>
        <begin position="17"/>
        <end position="27"/>
    </location>
</feature>
<evidence type="ECO:0000313" key="3">
    <source>
        <dbReference type="EMBL" id="MED6160057.1"/>
    </source>
</evidence>